<sequence>MAGHIVCFGELLLRLTAPGRELLMQTGNLDVHVGGAEANVGIGLANLGHAVSMVSAVPDNPLGRAAIRFVRGQGLNTHNVQLRDGRMGLYFLSAGAGLRASDIVYDRAASSFAAAPADAFDWRAILDGAAMLHLSGITPALGPATAQAALSAARAARGLGVQVSFDGNYRARLWETWDSDPRAVLTELVSLTDTMFGNHRDISLLLGEQFSGDGPNRRREAAEAAFAAFPNLQRIASTARHIDDTDRHRIAARVDTRERGYQTEDVVVAGIVDRIGGGDAYAAGILHGVLSGQDLEATVATGLALTCLKHSLPGDASLFSQADIAAFLQGALDVRR</sequence>
<dbReference type="PANTHER" id="PTHR43320">
    <property type="entry name" value="SUGAR KINASE"/>
    <property type="match status" value="1"/>
</dbReference>
<dbReference type="SUPFAM" id="SSF53613">
    <property type="entry name" value="Ribokinase-like"/>
    <property type="match status" value="1"/>
</dbReference>
<accession>A0A1E3LS58</accession>
<dbReference type="Gene3D" id="3.40.1190.20">
    <property type="match status" value="1"/>
</dbReference>
<dbReference type="CDD" id="cd01166">
    <property type="entry name" value="KdgK"/>
    <property type="match status" value="1"/>
</dbReference>
<evidence type="ECO:0000313" key="5">
    <source>
        <dbReference type="EMBL" id="ODP36588.1"/>
    </source>
</evidence>
<dbReference type="GO" id="GO:0016301">
    <property type="term" value="F:kinase activity"/>
    <property type="evidence" value="ECO:0007669"/>
    <property type="project" value="UniProtKB-KW"/>
</dbReference>
<dbReference type="InterPro" id="IPR052700">
    <property type="entry name" value="Carb_kinase_PfkB-like"/>
</dbReference>
<organism evidence="5 6">
    <name type="scientific">Sphingomonas turrisvirgatae</name>
    <dbReference type="NCBI Taxonomy" id="1888892"/>
    <lineage>
        <taxon>Bacteria</taxon>
        <taxon>Pseudomonadati</taxon>
        <taxon>Pseudomonadota</taxon>
        <taxon>Alphaproteobacteria</taxon>
        <taxon>Sphingomonadales</taxon>
        <taxon>Sphingomonadaceae</taxon>
        <taxon>Sphingomonas</taxon>
    </lineage>
</organism>
<evidence type="ECO:0000256" key="3">
    <source>
        <dbReference type="ARBA" id="ARBA00022777"/>
    </source>
</evidence>
<keyword evidence="2" id="KW-0808">Transferase</keyword>
<dbReference type="Pfam" id="PF00294">
    <property type="entry name" value="PfkB"/>
    <property type="match status" value="1"/>
</dbReference>
<proteinExistence type="inferred from homology"/>
<dbReference type="Proteomes" id="UP000094487">
    <property type="component" value="Unassembled WGS sequence"/>
</dbReference>
<reference evidence="5 6" key="1">
    <citation type="submission" date="2016-08" db="EMBL/GenBank/DDBJ databases">
        <title>Draft genome of the agarase producing Sphingomonas sp. MCT13.</title>
        <authorList>
            <person name="D'Andrea M.M."/>
            <person name="Rossolini G.M."/>
            <person name="Thaller M.C."/>
        </authorList>
    </citation>
    <scope>NUCLEOTIDE SEQUENCE [LARGE SCALE GENOMIC DNA]</scope>
    <source>
        <strain evidence="5 6">MCT13</strain>
    </source>
</reference>
<comment type="similarity">
    <text evidence="1">Belongs to the carbohydrate kinase PfkB family.</text>
</comment>
<name>A0A1E3LS58_9SPHN</name>
<dbReference type="InterPro" id="IPR029056">
    <property type="entry name" value="Ribokinase-like"/>
</dbReference>
<keyword evidence="3 5" id="KW-0418">Kinase</keyword>
<evidence type="ECO:0000256" key="2">
    <source>
        <dbReference type="ARBA" id="ARBA00022679"/>
    </source>
</evidence>
<gene>
    <name evidence="5" type="ORF">BFL28_04550</name>
</gene>
<protein>
    <submittedName>
        <fullName evidence="5">2-keto-3-deoxygluconate kinase</fullName>
    </submittedName>
</protein>
<dbReference type="InterPro" id="IPR011611">
    <property type="entry name" value="PfkB_dom"/>
</dbReference>
<dbReference type="EMBL" id="MDDS01000057">
    <property type="protein sequence ID" value="ODP36588.1"/>
    <property type="molecule type" value="Genomic_DNA"/>
</dbReference>
<keyword evidence="6" id="KW-1185">Reference proteome</keyword>
<feature type="domain" description="Carbohydrate kinase PfkB" evidence="4">
    <location>
        <begin position="4"/>
        <end position="310"/>
    </location>
</feature>
<dbReference type="OrthoDB" id="9776822at2"/>
<dbReference type="RefSeq" id="WP_069321522.1">
    <property type="nucleotide sequence ID" value="NZ_MDDS01000057.1"/>
</dbReference>
<evidence type="ECO:0000256" key="1">
    <source>
        <dbReference type="ARBA" id="ARBA00010688"/>
    </source>
</evidence>
<comment type="caution">
    <text evidence="5">The sequence shown here is derived from an EMBL/GenBank/DDBJ whole genome shotgun (WGS) entry which is preliminary data.</text>
</comment>
<evidence type="ECO:0000259" key="4">
    <source>
        <dbReference type="Pfam" id="PF00294"/>
    </source>
</evidence>
<dbReference type="STRING" id="1888892.BFL28_04550"/>
<dbReference type="AlphaFoldDB" id="A0A1E3LS58"/>
<dbReference type="PANTHER" id="PTHR43320:SF2">
    <property type="entry name" value="2-DEHYDRO-3-DEOXYGLUCONOKINASE_2-DEHYDRO-3-DEOXYGALACTONOKINASE"/>
    <property type="match status" value="1"/>
</dbReference>
<evidence type="ECO:0000313" key="6">
    <source>
        <dbReference type="Proteomes" id="UP000094487"/>
    </source>
</evidence>